<dbReference type="AlphaFoldDB" id="A0A2N5SNH5"/>
<organism evidence="2 4">
    <name type="scientific">Puccinia coronata f. sp. avenae</name>
    <dbReference type="NCBI Taxonomy" id="200324"/>
    <lineage>
        <taxon>Eukaryota</taxon>
        <taxon>Fungi</taxon>
        <taxon>Dikarya</taxon>
        <taxon>Basidiomycota</taxon>
        <taxon>Pucciniomycotina</taxon>
        <taxon>Pucciniomycetes</taxon>
        <taxon>Pucciniales</taxon>
        <taxon>Pucciniaceae</taxon>
        <taxon>Puccinia</taxon>
    </lineage>
</organism>
<dbReference type="EMBL" id="PGCI01000043">
    <property type="protein sequence ID" value="PLW45978.1"/>
    <property type="molecule type" value="Genomic_DNA"/>
</dbReference>
<name>A0A2N5SNH5_9BASI</name>
<feature type="compositionally biased region" description="Polar residues" evidence="1">
    <location>
        <begin position="78"/>
        <end position="92"/>
    </location>
</feature>
<evidence type="ECO:0000313" key="3">
    <source>
        <dbReference type="EMBL" id="PLW45978.1"/>
    </source>
</evidence>
<sequence>MSSNFQLNSQLTHPMTAANFNHTFYPEPLPPPPAGSYYQNYPNSSSQVIPHATQEDNSLANSNIGLTNDHHTHEQHIHQQANHQATQEDNSLASGTLATPDVATHKKDATHTSRPNLRQINHLLKSLAKDRQLPAPLPADQLAPVPVSTGSHPNVDPNCAANPLIPHINNIEERKQCEDEQQEDERLPELPNNVMEEISAMNLDELREFEALHATSRQLPAYLKAELDETYYEFERHLHIMAIRNQLHATLLYTHIGQTNQMRGATNYNNFCRFDPHAREIFSAKEQELKQRCKEVAKVWNAMDPEIKMKLLGRLTWLNLASNKKSVQFVRQWAKETTEQLNKIAACHSIQGFLVISSARSSGDLYIQGGSRMGVSFLNMLVCSGDPLRKFHTYVAGMSVAEELTGGEVTVCPTKTSQKRKHAKITGTQNVDGKTPKRDKYCLGTLKENKNTISKQLLAILRSAGVKKFWGWPGKNGARDLKAAHVTVQIKPNDDDFHAHELFQPINAIEIESSYRVLRAIGEGWIRLKSSKGDGDGDGDGEEERDGDGDGDGDGDEDGDGEDTPKGASGGPKRQRPTRKNSSRTTRKNLSDSHVNSDFSLENEELAQDESNGMMILTEEIILMNECCL</sequence>
<protein>
    <submittedName>
        <fullName evidence="2">Uncharacterized protein</fullName>
    </submittedName>
</protein>
<gene>
    <name evidence="3" type="ORF">PCASD_03484</name>
    <name evidence="2" type="ORF">PCASD_19561</name>
</gene>
<feature type="compositionally biased region" description="Basic residues" evidence="1">
    <location>
        <begin position="573"/>
        <end position="587"/>
    </location>
</feature>
<feature type="region of interest" description="Disordered" evidence="1">
    <location>
        <begin position="72"/>
        <end position="92"/>
    </location>
</feature>
<feature type="compositionally biased region" description="Acidic residues" evidence="1">
    <location>
        <begin position="536"/>
        <end position="562"/>
    </location>
</feature>
<dbReference type="EMBL" id="PGCI01000814">
    <property type="protein sequence ID" value="PLW14774.1"/>
    <property type="molecule type" value="Genomic_DNA"/>
</dbReference>
<dbReference type="Proteomes" id="UP000235392">
    <property type="component" value="Unassembled WGS sequence"/>
</dbReference>
<evidence type="ECO:0000256" key="1">
    <source>
        <dbReference type="SAM" id="MobiDB-lite"/>
    </source>
</evidence>
<feature type="region of interest" description="Disordered" evidence="1">
    <location>
        <begin position="528"/>
        <end position="610"/>
    </location>
</feature>
<reference evidence="2 4" key="1">
    <citation type="submission" date="2017-11" db="EMBL/GenBank/DDBJ databases">
        <title>De novo assembly and phasing of dikaryotic genomes from two isolates of Puccinia coronata f. sp. avenae, the causal agent of oat crown rust.</title>
        <authorList>
            <person name="Miller M.E."/>
            <person name="Zhang Y."/>
            <person name="Omidvar V."/>
            <person name="Sperschneider J."/>
            <person name="Schwessinger B."/>
            <person name="Raley C."/>
            <person name="Palmer J.M."/>
            <person name="Garnica D."/>
            <person name="Upadhyaya N."/>
            <person name="Rathjen J."/>
            <person name="Taylor J.M."/>
            <person name="Park R.F."/>
            <person name="Dodds P.N."/>
            <person name="Hirsch C.D."/>
            <person name="Kianian S.F."/>
            <person name="Figueroa M."/>
        </authorList>
    </citation>
    <scope>NUCLEOTIDE SEQUENCE [LARGE SCALE GENOMIC DNA]</scope>
    <source>
        <strain evidence="2">12SD80</strain>
    </source>
</reference>
<comment type="caution">
    <text evidence="2">The sequence shown here is derived from an EMBL/GenBank/DDBJ whole genome shotgun (WGS) entry which is preliminary data.</text>
</comment>
<evidence type="ECO:0000313" key="4">
    <source>
        <dbReference type="Proteomes" id="UP000235392"/>
    </source>
</evidence>
<proteinExistence type="predicted"/>
<feature type="region of interest" description="Disordered" evidence="1">
    <location>
        <begin position="24"/>
        <end position="44"/>
    </location>
</feature>
<accession>A0A2N5SNH5</accession>
<evidence type="ECO:0000313" key="2">
    <source>
        <dbReference type="EMBL" id="PLW14774.1"/>
    </source>
</evidence>